<dbReference type="GO" id="GO:0008237">
    <property type="term" value="F:metallopeptidase activity"/>
    <property type="evidence" value="ECO:0007669"/>
    <property type="project" value="InterPro"/>
</dbReference>
<sequence length="148" mass="15884">YGNQSAPCDSDGVSAQRAMLIENGTLRRRWADLRYAHYTNAPATGQFANWTIDGGSQPASALLRGPAVLEVRQFSWLNPSPATGDFAAEVRFGYLHQNGQKVPIKGGTVAGNVFQAFADCQISRETSFVGNGLVPAAIRFHDLSTIGV</sequence>
<gene>
    <name evidence="2" type="ORF">KC729_08540</name>
</gene>
<evidence type="ECO:0000313" key="2">
    <source>
        <dbReference type="EMBL" id="MCA9727718.1"/>
    </source>
</evidence>
<reference evidence="2" key="1">
    <citation type="submission" date="2020-04" db="EMBL/GenBank/DDBJ databases">
        <authorList>
            <person name="Zhang T."/>
        </authorList>
    </citation>
    <scope>NUCLEOTIDE SEQUENCE</scope>
    <source>
        <strain evidence="2">HKST-UBA01</strain>
    </source>
</reference>
<feature type="domain" description="Metalloprotease TldD/E C-terminal" evidence="1">
    <location>
        <begin position="4"/>
        <end position="145"/>
    </location>
</feature>
<dbReference type="EMBL" id="JAGQHR010000221">
    <property type="protein sequence ID" value="MCA9727718.1"/>
    <property type="molecule type" value="Genomic_DNA"/>
</dbReference>
<comment type="caution">
    <text evidence="2">The sequence shown here is derived from an EMBL/GenBank/DDBJ whole genome shotgun (WGS) entry which is preliminary data.</text>
</comment>
<dbReference type="InterPro" id="IPR047657">
    <property type="entry name" value="PmbA"/>
</dbReference>
<dbReference type="GO" id="GO:0005829">
    <property type="term" value="C:cytosol"/>
    <property type="evidence" value="ECO:0007669"/>
    <property type="project" value="TreeGrafter"/>
</dbReference>
<protein>
    <recommendedName>
        <fullName evidence="1">Metalloprotease TldD/E C-terminal domain-containing protein</fullName>
    </recommendedName>
</protein>
<name>A0A956LYT7_UNCEI</name>
<evidence type="ECO:0000259" key="1">
    <source>
        <dbReference type="Pfam" id="PF19289"/>
    </source>
</evidence>
<reference evidence="2" key="2">
    <citation type="journal article" date="2021" name="Microbiome">
        <title>Successional dynamics and alternative stable states in a saline activated sludge microbial community over 9 years.</title>
        <authorList>
            <person name="Wang Y."/>
            <person name="Ye J."/>
            <person name="Ju F."/>
            <person name="Liu L."/>
            <person name="Boyd J.A."/>
            <person name="Deng Y."/>
            <person name="Parks D.H."/>
            <person name="Jiang X."/>
            <person name="Yin X."/>
            <person name="Woodcroft B.J."/>
            <person name="Tyson G.W."/>
            <person name="Hugenholtz P."/>
            <person name="Polz M.F."/>
            <person name="Zhang T."/>
        </authorList>
    </citation>
    <scope>NUCLEOTIDE SEQUENCE</scope>
    <source>
        <strain evidence="2">HKST-UBA01</strain>
    </source>
</reference>
<feature type="non-terminal residue" evidence="2">
    <location>
        <position position="1"/>
    </location>
</feature>
<dbReference type="Pfam" id="PF19289">
    <property type="entry name" value="PmbA_TldD_3rd"/>
    <property type="match status" value="1"/>
</dbReference>
<dbReference type="SUPFAM" id="SSF111283">
    <property type="entry name" value="Putative modulator of DNA gyrase, PmbA/TldD"/>
    <property type="match status" value="1"/>
</dbReference>
<evidence type="ECO:0000313" key="3">
    <source>
        <dbReference type="Proteomes" id="UP000697710"/>
    </source>
</evidence>
<dbReference type="PANTHER" id="PTHR43421">
    <property type="entry name" value="METALLOPROTEASE PMBA"/>
    <property type="match status" value="1"/>
</dbReference>
<organism evidence="2 3">
    <name type="scientific">Eiseniibacteriota bacterium</name>
    <dbReference type="NCBI Taxonomy" id="2212470"/>
    <lineage>
        <taxon>Bacteria</taxon>
        <taxon>Candidatus Eiseniibacteriota</taxon>
    </lineage>
</organism>
<dbReference type="PANTHER" id="PTHR43421:SF1">
    <property type="entry name" value="METALLOPROTEASE PMBA"/>
    <property type="match status" value="1"/>
</dbReference>
<dbReference type="InterPro" id="IPR036059">
    <property type="entry name" value="TldD/PmbA_sf"/>
</dbReference>
<dbReference type="GO" id="GO:0006508">
    <property type="term" value="P:proteolysis"/>
    <property type="evidence" value="ECO:0007669"/>
    <property type="project" value="InterPro"/>
</dbReference>
<dbReference type="AlphaFoldDB" id="A0A956LYT7"/>
<dbReference type="Proteomes" id="UP000697710">
    <property type="component" value="Unassembled WGS sequence"/>
</dbReference>
<accession>A0A956LYT7</accession>
<proteinExistence type="predicted"/>
<dbReference type="InterPro" id="IPR045569">
    <property type="entry name" value="Metalloprtase-TldD/E_C"/>
</dbReference>